<feature type="repeat" description="PPR" evidence="3">
    <location>
        <begin position="157"/>
        <end position="191"/>
    </location>
</feature>
<dbReference type="PANTHER" id="PTHR45717">
    <property type="entry name" value="OS12G0527900 PROTEIN"/>
    <property type="match status" value="1"/>
</dbReference>
<evidence type="ECO:0000256" key="1">
    <source>
        <dbReference type="ARBA" id="ARBA00007626"/>
    </source>
</evidence>
<evidence type="ECO:0000313" key="5">
    <source>
        <dbReference type="Proteomes" id="UP000775213"/>
    </source>
</evidence>
<dbReference type="EMBL" id="JAGFBR010000017">
    <property type="protein sequence ID" value="KAH0452265.1"/>
    <property type="molecule type" value="Genomic_DNA"/>
</dbReference>
<gene>
    <name evidence="4" type="ORF">IEQ34_019564</name>
</gene>
<sequence length="528" mass="60056">MNSAIFTRLNSLRAFDRLRLSLALLPPATKLLSTKTRRPPARPTLSSTIYPLGHPSFDLSLELDRWILSGNAIRLVELQNLIRDLRSRRRHKQALEVVFLPVPSVLSEWMKDKWMKEKGGISFMASDHAVHLDLIGEVLGLSAAKKYFESLKERDKNEKTFGALLNCYVRERLIDESLSHLQKMKDMGMASSSLPYNNIMCLYATTGQHEKVPLVLEEMKNNMVLPDNFSYRICINSFGTMSDIEGMEKVLDEMELQPQIVMDWNTYSVVANNYIKSGLNLKAVSALKKAEQKLEKKNGLCYNHLISLYAVLGNKQEMWRLWELQKVNCKKIINRDYTTMLGALVKLGELEEAEQMLKDWESSCGTFDFRVPNVLLVAYRQRGLMEKAEEMIDDFLKKKKTPPSNSWGIVATGYAEKGELGKACEFMTNALCVYSPSCGWLPNPNVTRSILQYLGDEGEIKMVENFVGLLKNAVPVTRDVYHTLIKCYIRSGRGVDEVLESMKAESIEPNEETQLIITSFKSQNFGSS</sequence>
<keyword evidence="5" id="KW-1185">Reference proteome</keyword>
<dbReference type="Gene3D" id="1.25.40.10">
    <property type="entry name" value="Tetratricopeptide repeat domain"/>
    <property type="match status" value="3"/>
</dbReference>
<evidence type="ECO:0008006" key="6">
    <source>
        <dbReference type="Google" id="ProtNLM"/>
    </source>
</evidence>
<dbReference type="Pfam" id="PF01535">
    <property type="entry name" value="PPR"/>
    <property type="match status" value="3"/>
</dbReference>
<reference evidence="4 5" key="1">
    <citation type="journal article" date="2021" name="Hortic Res">
        <title>Chromosome-scale assembly of the Dendrobium chrysotoxum genome enhances the understanding of orchid evolution.</title>
        <authorList>
            <person name="Zhang Y."/>
            <person name="Zhang G.Q."/>
            <person name="Zhang D."/>
            <person name="Liu X.D."/>
            <person name="Xu X.Y."/>
            <person name="Sun W.H."/>
            <person name="Yu X."/>
            <person name="Zhu X."/>
            <person name="Wang Z.W."/>
            <person name="Zhao X."/>
            <person name="Zhong W.Y."/>
            <person name="Chen H."/>
            <person name="Yin W.L."/>
            <person name="Huang T."/>
            <person name="Niu S.C."/>
            <person name="Liu Z.J."/>
        </authorList>
    </citation>
    <scope>NUCLEOTIDE SEQUENCE [LARGE SCALE GENOMIC DNA]</scope>
    <source>
        <strain evidence="4">Lindl</strain>
    </source>
</reference>
<dbReference type="PROSITE" id="PS51375">
    <property type="entry name" value="PPR"/>
    <property type="match status" value="1"/>
</dbReference>
<comment type="caution">
    <text evidence="4">The sequence shown here is derived from an EMBL/GenBank/DDBJ whole genome shotgun (WGS) entry which is preliminary data.</text>
</comment>
<proteinExistence type="inferred from homology"/>
<evidence type="ECO:0000256" key="2">
    <source>
        <dbReference type="ARBA" id="ARBA00022737"/>
    </source>
</evidence>
<name>A0AAV7FRM1_DENCH</name>
<accession>A0AAV7FRM1</accession>
<organism evidence="4 5">
    <name type="scientific">Dendrobium chrysotoxum</name>
    <name type="common">Orchid</name>
    <dbReference type="NCBI Taxonomy" id="161865"/>
    <lineage>
        <taxon>Eukaryota</taxon>
        <taxon>Viridiplantae</taxon>
        <taxon>Streptophyta</taxon>
        <taxon>Embryophyta</taxon>
        <taxon>Tracheophyta</taxon>
        <taxon>Spermatophyta</taxon>
        <taxon>Magnoliopsida</taxon>
        <taxon>Liliopsida</taxon>
        <taxon>Asparagales</taxon>
        <taxon>Orchidaceae</taxon>
        <taxon>Epidendroideae</taxon>
        <taxon>Malaxideae</taxon>
        <taxon>Dendrobiinae</taxon>
        <taxon>Dendrobium</taxon>
    </lineage>
</organism>
<protein>
    <recommendedName>
        <fullName evidence="6">Pentatricopeptide repeat-containing protein</fullName>
    </recommendedName>
</protein>
<dbReference type="PANTHER" id="PTHR45717:SF20">
    <property type="entry name" value="OS07G0598500 PROTEIN"/>
    <property type="match status" value="1"/>
</dbReference>
<dbReference type="InterPro" id="IPR002885">
    <property type="entry name" value="PPR_rpt"/>
</dbReference>
<dbReference type="GO" id="GO:0005739">
    <property type="term" value="C:mitochondrion"/>
    <property type="evidence" value="ECO:0007669"/>
    <property type="project" value="TreeGrafter"/>
</dbReference>
<dbReference type="GO" id="GO:0003729">
    <property type="term" value="F:mRNA binding"/>
    <property type="evidence" value="ECO:0007669"/>
    <property type="project" value="UniProtKB-ARBA"/>
</dbReference>
<dbReference type="NCBIfam" id="TIGR00756">
    <property type="entry name" value="PPR"/>
    <property type="match status" value="1"/>
</dbReference>
<evidence type="ECO:0000256" key="3">
    <source>
        <dbReference type="PROSITE-ProRule" id="PRU00708"/>
    </source>
</evidence>
<keyword evidence="2" id="KW-0677">Repeat</keyword>
<dbReference type="Pfam" id="PF13041">
    <property type="entry name" value="PPR_2"/>
    <property type="match status" value="1"/>
</dbReference>
<dbReference type="AlphaFoldDB" id="A0AAV7FRM1"/>
<evidence type="ECO:0000313" key="4">
    <source>
        <dbReference type="EMBL" id="KAH0452265.1"/>
    </source>
</evidence>
<dbReference type="Proteomes" id="UP000775213">
    <property type="component" value="Unassembled WGS sequence"/>
</dbReference>
<dbReference type="InterPro" id="IPR011990">
    <property type="entry name" value="TPR-like_helical_dom_sf"/>
</dbReference>
<comment type="similarity">
    <text evidence="1">Belongs to the PPR family. P subfamily.</text>
</comment>